<feature type="domain" description="HAMP" evidence="14">
    <location>
        <begin position="188"/>
        <end position="240"/>
    </location>
</feature>
<dbReference type="OrthoDB" id="9786919at2"/>
<evidence type="ECO:0000256" key="11">
    <source>
        <dbReference type="SAM" id="MobiDB-lite"/>
    </source>
</evidence>
<dbReference type="SMART" id="SM00387">
    <property type="entry name" value="HATPase_c"/>
    <property type="match status" value="1"/>
</dbReference>
<dbReference type="PANTHER" id="PTHR45436:SF5">
    <property type="entry name" value="SENSOR HISTIDINE KINASE TRCS"/>
    <property type="match status" value="1"/>
</dbReference>
<dbReference type="InterPro" id="IPR004358">
    <property type="entry name" value="Sig_transdc_His_kin-like_C"/>
</dbReference>
<dbReference type="SUPFAM" id="SSF158472">
    <property type="entry name" value="HAMP domain-like"/>
    <property type="match status" value="1"/>
</dbReference>
<dbReference type="EMBL" id="FTOF01000006">
    <property type="protein sequence ID" value="SIS47404.1"/>
    <property type="molecule type" value="Genomic_DNA"/>
</dbReference>
<dbReference type="InterPro" id="IPR036097">
    <property type="entry name" value="HisK_dim/P_sf"/>
</dbReference>
<proteinExistence type="predicted"/>
<dbReference type="InterPro" id="IPR005467">
    <property type="entry name" value="His_kinase_dom"/>
</dbReference>
<dbReference type="InterPro" id="IPR003660">
    <property type="entry name" value="HAMP_dom"/>
</dbReference>
<dbReference type="PROSITE" id="PS50109">
    <property type="entry name" value="HIS_KIN"/>
    <property type="match status" value="1"/>
</dbReference>
<keyword evidence="7 15" id="KW-0418">Kinase</keyword>
<dbReference type="Gene3D" id="6.10.340.10">
    <property type="match status" value="1"/>
</dbReference>
<dbReference type="SMART" id="SM00304">
    <property type="entry name" value="HAMP"/>
    <property type="match status" value="1"/>
</dbReference>
<accession>A0A1N7JDQ0</accession>
<evidence type="ECO:0000259" key="14">
    <source>
        <dbReference type="PROSITE" id="PS50885"/>
    </source>
</evidence>
<evidence type="ECO:0000256" key="8">
    <source>
        <dbReference type="ARBA" id="ARBA00022989"/>
    </source>
</evidence>
<evidence type="ECO:0000256" key="4">
    <source>
        <dbReference type="ARBA" id="ARBA00022553"/>
    </source>
</evidence>
<keyword evidence="6 12" id="KW-0812">Transmembrane</keyword>
<evidence type="ECO:0000256" key="6">
    <source>
        <dbReference type="ARBA" id="ARBA00022692"/>
    </source>
</evidence>
<dbReference type="Pfam" id="PF02518">
    <property type="entry name" value="HATPase_c"/>
    <property type="match status" value="1"/>
</dbReference>
<dbReference type="Pfam" id="PF00512">
    <property type="entry name" value="HisKA"/>
    <property type="match status" value="1"/>
</dbReference>
<dbReference type="STRING" id="1161099.SAMN05444817_10632"/>
<feature type="transmembrane region" description="Helical" evidence="12">
    <location>
        <begin position="26"/>
        <end position="49"/>
    </location>
</feature>
<gene>
    <name evidence="15" type="ORF">SAMN05444817_10632</name>
</gene>
<dbReference type="CDD" id="cd00075">
    <property type="entry name" value="HATPase"/>
    <property type="match status" value="1"/>
</dbReference>
<dbReference type="SMART" id="SM00388">
    <property type="entry name" value="HisKA"/>
    <property type="match status" value="1"/>
</dbReference>
<evidence type="ECO:0000256" key="2">
    <source>
        <dbReference type="ARBA" id="ARBA00004236"/>
    </source>
</evidence>
<dbReference type="PANTHER" id="PTHR45436">
    <property type="entry name" value="SENSOR HISTIDINE KINASE YKOH"/>
    <property type="match status" value="1"/>
</dbReference>
<dbReference type="Proteomes" id="UP000186292">
    <property type="component" value="Unassembled WGS sequence"/>
</dbReference>
<keyword evidence="10 12" id="KW-0472">Membrane</keyword>
<dbReference type="InterPro" id="IPR036890">
    <property type="entry name" value="HATPase_C_sf"/>
</dbReference>
<dbReference type="InterPro" id="IPR003661">
    <property type="entry name" value="HisK_dim/P_dom"/>
</dbReference>
<keyword evidence="9" id="KW-0902">Two-component regulatory system</keyword>
<dbReference type="SUPFAM" id="SSF55874">
    <property type="entry name" value="ATPase domain of HSP90 chaperone/DNA topoisomerase II/histidine kinase"/>
    <property type="match status" value="1"/>
</dbReference>
<evidence type="ECO:0000256" key="10">
    <source>
        <dbReference type="ARBA" id="ARBA00023136"/>
    </source>
</evidence>
<dbReference type="GO" id="GO:0000155">
    <property type="term" value="F:phosphorelay sensor kinase activity"/>
    <property type="evidence" value="ECO:0007669"/>
    <property type="project" value="InterPro"/>
</dbReference>
<feature type="region of interest" description="Disordered" evidence="11">
    <location>
        <begin position="1"/>
        <end position="20"/>
    </location>
</feature>
<comment type="subcellular location">
    <subcellularLocation>
        <location evidence="2">Cell membrane</location>
    </subcellularLocation>
</comment>
<evidence type="ECO:0000256" key="3">
    <source>
        <dbReference type="ARBA" id="ARBA00012438"/>
    </source>
</evidence>
<dbReference type="InterPro" id="IPR050428">
    <property type="entry name" value="TCS_sensor_his_kinase"/>
</dbReference>
<feature type="domain" description="Histidine kinase" evidence="13">
    <location>
        <begin position="248"/>
        <end position="464"/>
    </location>
</feature>
<feature type="transmembrane region" description="Helical" evidence="12">
    <location>
        <begin position="168"/>
        <end position="191"/>
    </location>
</feature>
<dbReference type="GO" id="GO:0005886">
    <property type="term" value="C:plasma membrane"/>
    <property type="evidence" value="ECO:0007669"/>
    <property type="project" value="UniProtKB-SubCell"/>
</dbReference>
<organism evidence="15 16">
    <name type="scientific">Corynebacterium appendicis CIP 107643</name>
    <dbReference type="NCBI Taxonomy" id="1161099"/>
    <lineage>
        <taxon>Bacteria</taxon>
        <taxon>Bacillati</taxon>
        <taxon>Actinomycetota</taxon>
        <taxon>Actinomycetes</taxon>
        <taxon>Mycobacteriales</taxon>
        <taxon>Corynebacteriaceae</taxon>
        <taxon>Corynebacterium</taxon>
    </lineage>
</organism>
<dbReference type="Gene3D" id="3.30.565.10">
    <property type="entry name" value="Histidine kinase-like ATPase, C-terminal domain"/>
    <property type="match status" value="1"/>
</dbReference>
<dbReference type="PROSITE" id="PS50885">
    <property type="entry name" value="HAMP"/>
    <property type="match status" value="1"/>
</dbReference>
<dbReference type="SUPFAM" id="SSF47384">
    <property type="entry name" value="Homodimeric domain of signal transducing histidine kinase"/>
    <property type="match status" value="1"/>
</dbReference>
<name>A0A1N7JDQ0_9CORY</name>
<evidence type="ECO:0000256" key="5">
    <source>
        <dbReference type="ARBA" id="ARBA00022679"/>
    </source>
</evidence>
<dbReference type="RefSeq" id="WP_076599280.1">
    <property type="nucleotide sequence ID" value="NZ_CP046976.1"/>
</dbReference>
<dbReference type="Pfam" id="PF00672">
    <property type="entry name" value="HAMP"/>
    <property type="match status" value="1"/>
</dbReference>
<dbReference type="CDD" id="cd06225">
    <property type="entry name" value="HAMP"/>
    <property type="match status" value="1"/>
</dbReference>
<evidence type="ECO:0000313" key="15">
    <source>
        <dbReference type="EMBL" id="SIS47404.1"/>
    </source>
</evidence>
<dbReference type="CDD" id="cd00082">
    <property type="entry name" value="HisKA"/>
    <property type="match status" value="1"/>
</dbReference>
<dbReference type="PRINTS" id="PR00344">
    <property type="entry name" value="BCTRLSENSOR"/>
</dbReference>
<keyword evidence="16" id="KW-1185">Reference proteome</keyword>
<keyword evidence="4" id="KW-0597">Phosphoprotein</keyword>
<dbReference type="Gene3D" id="1.10.287.130">
    <property type="match status" value="1"/>
</dbReference>
<keyword evidence="8 12" id="KW-1133">Transmembrane helix</keyword>
<evidence type="ECO:0000256" key="1">
    <source>
        <dbReference type="ARBA" id="ARBA00000085"/>
    </source>
</evidence>
<evidence type="ECO:0000256" key="9">
    <source>
        <dbReference type="ARBA" id="ARBA00023012"/>
    </source>
</evidence>
<sequence length="469" mass="51357">MILRRISADGDTDLRPTRPSPVRGKIAAFAGAGVAAAVGTTAVMSYIAVFGAMDEHELSALNSRTIALMRQVEDDSASEEELHRIVDKFRSDNPGYRASVSLREHDFFVGDPVPVDRMARDGGAANWSRFENGEEMVSVLRDNDGTTVAVAHNRSDFAHLKGRLKATLAGIVGLGTLLVALTGSIIARGTLRPVGRLRRAMDRVSTEGTLEPIEVAGSDEYAKLTESLNSMMESLNESRIRQAQLVADAGHELRTPLTSMRTNIELLIMLHRTGQMAQMPQEDLDELEDDVEAQMQELSTLIGDLVDLAREDDLQKEFEPVRLDSLLTEAVTRVQRRRPDVNFRYRADPWILDADRAALSRAPVNLLDNAAKWSPPGGVVRVSLRSAQHSAVLIIDDSGPGIPPEEREKVFERFYRAPESRSMPGSGLGLAIAGQVLERHGANIDIGDSDDGGARIRVVFPGWPAERSQ</sequence>
<dbReference type="InterPro" id="IPR003594">
    <property type="entry name" value="HATPase_dom"/>
</dbReference>
<dbReference type="AlphaFoldDB" id="A0A1N7JDQ0"/>
<evidence type="ECO:0000256" key="7">
    <source>
        <dbReference type="ARBA" id="ARBA00022777"/>
    </source>
</evidence>
<feature type="compositionally biased region" description="Basic and acidic residues" evidence="11">
    <location>
        <begin position="1"/>
        <end position="16"/>
    </location>
</feature>
<evidence type="ECO:0000313" key="16">
    <source>
        <dbReference type="Proteomes" id="UP000186292"/>
    </source>
</evidence>
<dbReference type="EC" id="2.7.13.3" evidence="3"/>
<evidence type="ECO:0000259" key="13">
    <source>
        <dbReference type="PROSITE" id="PS50109"/>
    </source>
</evidence>
<evidence type="ECO:0000256" key="12">
    <source>
        <dbReference type="SAM" id="Phobius"/>
    </source>
</evidence>
<keyword evidence="5" id="KW-0808">Transferase</keyword>
<protein>
    <recommendedName>
        <fullName evidence="3">histidine kinase</fullName>
        <ecNumber evidence="3">2.7.13.3</ecNumber>
    </recommendedName>
</protein>
<reference evidence="16" key="1">
    <citation type="submission" date="2017-01" db="EMBL/GenBank/DDBJ databases">
        <authorList>
            <person name="Varghese N."/>
            <person name="Submissions S."/>
        </authorList>
    </citation>
    <scope>NUCLEOTIDE SEQUENCE [LARGE SCALE GENOMIC DNA]</scope>
    <source>
        <strain evidence="16">DSM 44531</strain>
    </source>
</reference>
<comment type="catalytic activity">
    <reaction evidence="1">
        <text>ATP + protein L-histidine = ADP + protein N-phospho-L-histidine.</text>
        <dbReference type="EC" id="2.7.13.3"/>
    </reaction>
</comment>